<dbReference type="AlphaFoldDB" id="A0A645CZD7"/>
<organism evidence="4">
    <name type="scientific">bioreactor metagenome</name>
    <dbReference type="NCBI Taxonomy" id="1076179"/>
    <lineage>
        <taxon>unclassified sequences</taxon>
        <taxon>metagenomes</taxon>
        <taxon>ecological metagenomes</taxon>
    </lineage>
</organism>
<comment type="caution">
    <text evidence="4">The sequence shown here is derived from an EMBL/GenBank/DDBJ whole genome shotgun (WGS) entry which is preliminary data.</text>
</comment>
<keyword evidence="2" id="KW-0902">Two-component regulatory system</keyword>
<protein>
    <submittedName>
        <fullName evidence="4">Alkaline phosphatase synthesis transcriptional regulatory protein PhoP</fullName>
    </submittedName>
</protein>
<dbReference type="SUPFAM" id="SSF52172">
    <property type="entry name" value="CheY-like"/>
    <property type="match status" value="1"/>
</dbReference>
<dbReference type="InterPro" id="IPR050595">
    <property type="entry name" value="Bact_response_regulator"/>
</dbReference>
<evidence type="ECO:0000259" key="3">
    <source>
        <dbReference type="PROSITE" id="PS50110"/>
    </source>
</evidence>
<feature type="domain" description="Response regulatory" evidence="3">
    <location>
        <begin position="1"/>
        <end position="103"/>
    </location>
</feature>
<reference evidence="4" key="1">
    <citation type="submission" date="2019-08" db="EMBL/GenBank/DDBJ databases">
        <authorList>
            <person name="Kucharzyk K."/>
            <person name="Murdoch R.W."/>
            <person name="Higgins S."/>
            <person name="Loffler F."/>
        </authorList>
    </citation>
    <scope>NUCLEOTIDE SEQUENCE</scope>
</reference>
<sequence length="104" mass="11368">MQAAISSLGHSTVVATDGEQALEMAKRENPDLVLLDVVLPRMDGFQVCRKIKKDPTLGKIPVVLVSSKTQESDKFWGLKQGAAAYICKPFSPEELVDAVKKNLQ</sequence>
<evidence type="ECO:0000313" key="4">
    <source>
        <dbReference type="EMBL" id="MPM82235.1"/>
    </source>
</evidence>
<dbReference type="SMART" id="SM00448">
    <property type="entry name" value="REC"/>
    <property type="match status" value="1"/>
</dbReference>
<accession>A0A645CZD7</accession>
<dbReference type="Gene3D" id="3.40.50.2300">
    <property type="match status" value="1"/>
</dbReference>
<dbReference type="InterPro" id="IPR001789">
    <property type="entry name" value="Sig_transdc_resp-reg_receiver"/>
</dbReference>
<gene>
    <name evidence="4" type="primary">phoP_30</name>
    <name evidence="4" type="ORF">SDC9_129296</name>
</gene>
<dbReference type="InterPro" id="IPR011006">
    <property type="entry name" value="CheY-like_superfamily"/>
</dbReference>
<name>A0A645CZD7_9ZZZZ</name>
<dbReference type="Pfam" id="PF00072">
    <property type="entry name" value="Response_reg"/>
    <property type="match status" value="1"/>
</dbReference>
<proteinExistence type="predicted"/>
<dbReference type="PROSITE" id="PS50110">
    <property type="entry name" value="RESPONSE_REGULATORY"/>
    <property type="match status" value="1"/>
</dbReference>
<dbReference type="PANTHER" id="PTHR44591:SF14">
    <property type="entry name" value="PROTEIN PILG"/>
    <property type="match status" value="1"/>
</dbReference>
<dbReference type="PANTHER" id="PTHR44591">
    <property type="entry name" value="STRESS RESPONSE REGULATOR PROTEIN 1"/>
    <property type="match status" value="1"/>
</dbReference>
<evidence type="ECO:0000256" key="1">
    <source>
        <dbReference type="ARBA" id="ARBA00022553"/>
    </source>
</evidence>
<dbReference type="GO" id="GO:0000160">
    <property type="term" value="P:phosphorelay signal transduction system"/>
    <property type="evidence" value="ECO:0007669"/>
    <property type="project" value="UniProtKB-KW"/>
</dbReference>
<keyword evidence="1" id="KW-0597">Phosphoprotein</keyword>
<evidence type="ECO:0000256" key="2">
    <source>
        <dbReference type="ARBA" id="ARBA00023012"/>
    </source>
</evidence>
<dbReference type="EMBL" id="VSSQ01031375">
    <property type="protein sequence ID" value="MPM82235.1"/>
    <property type="molecule type" value="Genomic_DNA"/>
</dbReference>